<gene>
    <name evidence="1" type="ORF">KHA93_06685</name>
</gene>
<accession>A0A942TM93</accession>
<evidence type="ECO:0000313" key="1">
    <source>
        <dbReference type="EMBL" id="MBS4199336.1"/>
    </source>
</evidence>
<dbReference type="Proteomes" id="UP000682713">
    <property type="component" value="Unassembled WGS sequence"/>
</dbReference>
<reference evidence="1 2" key="1">
    <citation type="submission" date="2021-05" db="EMBL/GenBank/DDBJ databases">
        <title>Novel Bacillus species.</title>
        <authorList>
            <person name="Liu G."/>
        </authorList>
    </citation>
    <scope>NUCLEOTIDE SEQUENCE [LARGE SCALE GENOMIC DNA]</scope>
    <source>
        <strain evidence="1 2">FJAT-49732</strain>
    </source>
</reference>
<dbReference type="EMBL" id="JAGYPJ010000001">
    <property type="protein sequence ID" value="MBS4199336.1"/>
    <property type="molecule type" value="Genomic_DNA"/>
</dbReference>
<keyword evidence="2" id="KW-1185">Reference proteome</keyword>
<organism evidence="1 2">
    <name type="scientific">Lederbergia citrisecunda</name>
    <dbReference type="NCBI Taxonomy" id="2833583"/>
    <lineage>
        <taxon>Bacteria</taxon>
        <taxon>Bacillati</taxon>
        <taxon>Bacillota</taxon>
        <taxon>Bacilli</taxon>
        <taxon>Bacillales</taxon>
        <taxon>Bacillaceae</taxon>
        <taxon>Lederbergia</taxon>
    </lineage>
</organism>
<sequence>MKEKFQIEFKDNHYLHKTISLDLINKPVQNMGRMWIFVVKSDDYVANRRIYGEVVREIHDRIVPFLQKEYNYEPQACLIDSEHKVY</sequence>
<proteinExistence type="predicted"/>
<evidence type="ECO:0000313" key="2">
    <source>
        <dbReference type="Proteomes" id="UP000682713"/>
    </source>
</evidence>
<comment type="caution">
    <text evidence="1">The sequence shown here is derived from an EMBL/GenBank/DDBJ whole genome shotgun (WGS) entry which is preliminary data.</text>
</comment>
<dbReference type="AlphaFoldDB" id="A0A942TM93"/>
<dbReference type="RefSeq" id="WP_213110024.1">
    <property type="nucleotide sequence ID" value="NZ_JAGYPJ010000001.1"/>
</dbReference>
<protein>
    <submittedName>
        <fullName evidence="1">Uncharacterized protein</fullName>
    </submittedName>
</protein>
<name>A0A942TM93_9BACI</name>